<evidence type="ECO:0008006" key="4">
    <source>
        <dbReference type="Google" id="ProtNLM"/>
    </source>
</evidence>
<dbReference type="PANTHER" id="PTHR35708">
    <property type="entry name" value="GB|AAD25831.1"/>
    <property type="match status" value="1"/>
</dbReference>
<keyword evidence="1" id="KW-0812">Transmembrane</keyword>
<dbReference type="EMBL" id="CM010715">
    <property type="protein sequence ID" value="RZC46058.1"/>
    <property type="molecule type" value="Genomic_DNA"/>
</dbReference>
<dbReference type="AlphaFoldDB" id="A0A4Y7IEX9"/>
<dbReference type="OMA" id="FADINEM"/>
<dbReference type="Gramene" id="RZC46058">
    <property type="protein sequence ID" value="RZC46058"/>
    <property type="gene ID" value="C5167_039009"/>
</dbReference>
<keyword evidence="1" id="KW-0472">Membrane</keyword>
<dbReference type="Proteomes" id="UP000316621">
    <property type="component" value="Chromosome 1"/>
</dbReference>
<feature type="transmembrane region" description="Helical" evidence="1">
    <location>
        <begin position="24"/>
        <end position="57"/>
    </location>
</feature>
<evidence type="ECO:0000256" key="1">
    <source>
        <dbReference type="SAM" id="Phobius"/>
    </source>
</evidence>
<evidence type="ECO:0000313" key="3">
    <source>
        <dbReference type="Proteomes" id="UP000316621"/>
    </source>
</evidence>
<evidence type="ECO:0000313" key="2">
    <source>
        <dbReference type="EMBL" id="RZC46058.1"/>
    </source>
</evidence>
<gene>
    <name evidence="2" type="ORF">C5167_039009</name>
</gene>
<accession>A0A4Y7IEX9</accession>
<reference evidence="2 3" key="1">
    <citation type="journal article" date="2018" name="Science">
        <title>The opium poppy genome and morphinan production.</title>
        <authorList>
            <person name="Guo L."/>
            <person name="Winzer T."/>
            <person name="Yang X."/>
            <person name="Li Y."/>
            <person name="Ning Z."/>
            <person name="He Z."/>
            <person name="Teodor R."/>
            <person name="Lu Y."/>
            <person name="Bowser T.A."/>
            <person name="Graham I.A."/>
            <person name="Ye K."/>
        </authorList>
    </citation>
    <scope>NUCLEOTIDE SEQUENCE [LARGE SCALE GENOMIC DNA]</scope>
    <source>
        <strain evidence="3">cv. HN1</strain>
        <tissue evidence="2">Leaves</tissue>
    </source>
</reference>
<organism evidence="2 3">
    <name type="scientific">Papaver somniferum</name>
    <name type="common">Opium poppy</name>
    <dbReference type="NCBI Taxonomy" id="3469"/>
    <lineage>
        <taxon>Eukaryota</taxon>
        <taxon>Viridiplantae</taxon>
        <taxon>Streptophyta</taxon>
        <taxon>Embryophyta</taxon>
        <taxon>Tracheophyta</taxon>
        <taxon>Spermatophyta</taxon>
        <taxon>Magnoliopsida</taxon>
        <taxon>Ranunculales</taxon>
        <taxon>Papaveraceae</taxon>
        <taxon>Papaveroideae</taxon>
        <taxon>Papaver</taxon>
    </lineage>
</organism>
<proteinExistence type="predicted"/>
<sequence>MCSSSSSSCTCSFLSMSFFKHSQLYYVAIVVLFLAFTCFSRASILSILFSFSAFILSSHLLFNFTKKKPSNTISTTQENVLEFEEVYLEPNKRAAQVGGGQIHDYLLNKSCDTSSETESGDLSSSSNDSDVDWAFRHYVGQTAMYSDDSISDDESLIEIELPGGHYMGAKEEPNFNEEPQFSFGVIDEPVFKFGAKGETKFSKYQSNVPELFQESIFNQEDLMELFADINEMNEEENLIEIDISMGSIKCSRLEIAARNECPISFI</sequence>
<keyword evidence="3" id="KW-1185">Reference proteome</keyword>
<keyword evidence="1" id="KW-1133">Transmembrane helix</keyword>
<name>A0A4Y7IEX9_PAPSO</name>
<protein>
    <recommendedName>
        <fullName evidence="4">Transmembrane protein</fullName>
    </recommendedName>
</protein>
<dbReference type="PANTHER" id="PTHR35708:SF3">
    <property type="entry name" value="GB|AAD25831.1"/>
    <property type="match status" value="1"/>
</dbReference>